<dbReference type="Pfam" id="PF00924">
    <property type="entry name" value="MS_channel_2nd"/>
    <property type="match status" value="1"/>
</dbReference>
<evidence type="ECO:0000256" key="4">
    <source>
        <dbReference type="ARBA" id="ARBA00023136"/>
    </source>
</evidence>
<evidence type="ECO:0000259" key="6">
    <source>
        <dbReference type="Pfam" id="PF00924"/>
    </source>
</evidence>
<dbReference type="InterPro" id="IPR030192">
    <property type="entry name" value="YbdG"/>
</dbReference>
<evidence type="ECO:0000256" key="2">
    <source>
        <dbReference type="ARBA" id="ARBA00022692"/>
    </source>
</evidence>
<reference evidence="7 8" key="1">
    <citation type="submission" date="2020-08" db="EMBL/GenBank/DDBJ databases">
        <title>Genome public.</title>
        <authorList>
            <person name="Liu C."/>
            <person name="Sun Q."/>
        </authorList>
    </citation>
    <scope>NUCLEOTIDE SEQUENCE [LARGE SCALE GENOMIC DNA]</scope>
    <source>
        <strain evidence="7 8">New-7</strain>
    </source>
</reference>
<dbReference type="PANTHER" id="PTHR30414">
    <property type="entry name" value="MINICONDUCTANCE MECHANOSENSITIVE CHANNEL YBDG"/>
    <property type="match status" value="1"/>
</dbReference>
<accession>A0ABR7CL17</accession>
<sequence length="426" mass="48364">MEDSVLVKWAHNLLVQVGIEPETAHLLDQFVIIAMILLCALAADVICRFVILAVGRRIIVRTKKRWGELLFNRDVLRKFSNIVPVALIYILIPLAFPEHSETPVLLRKICLLYVIFVVVMFVNMLLKVFFGILEQKETLHDRPLKGLLQILQVGLFFLAAIVVTSLLIGRSPLKLLAGLGASAAILMLIFKDTIMGFVAGVMLSANKMLRPGDWISMPKYNVDGTVLEVTLNTVKIQNFDNTVTTVPPFILTGDSFQNWRWMQESGGRRIMRSINIDLGSVRFCTPEMTEKYKDIELLHDYIVQRETEFDRYRNGAENPNGADFFRLTNLTVFRAYLNLYLKKLAVVNHELTCMVRHLQPTPNGIPVEVYCFSVIKEWVAYESVQADLFDHIIAVVPEFDLVLFQNPSGNDIQRIFRPARNVAAGA</sequence>
<feature type="transmembrane region" description="Helical" evidence="5">
    <location>
        <begin position="104"/>
        <end position="126"/>
    </location>
</feature>
<comment type="subcellular location">
    <subcellularLocation>
        <location evidence="1">Membrane</location>
    </subcellularLocation>
</comment>
<dbReference type="InterPro" id="IPR006685">
    <property type="entry name" value="MscS_channel_2nd"/>
</dbReference>
<feature type="transmembrane region" description="Helical" evidence="5">
    <location>
        <begin position="147"/>
        <end position="169"/>
    </location>
</feature>
<dbReference type="EMBL" id="JACOOK010000001">
    <property type="protein sequence ID" value="MBC5615930.1"/>
    <property type="molecule type" value="Genomic_DNA"/>
</dbReference>
<dbReference type="Proteomes" id="UP000636891">
    <property type="component" value="Unassembled WGS sequence"/>
</dbReference>
<feature type="transmembrane region" description="Helical" evidence="5">
    <location>
        <begin position="30"/>
        <end position="54"/>
    </location>
</feature>
<evidence type="ECO:0000256" key="5">
    <source>
        <dbReference type="SAM" id="Phobius"/>
    </source>
</evidence>
<keyword evidence="2 5" id="KW-0812">Transmembrane</keyword>
<dbReference type="Gene3D" id="2.30.30.60">
    <property type="match status" value="1"/>
</dbReference>
<evidence type="ECO:0000256" key="3">
    <source>
        <dbReference type="ARBA" id="ARBA00022989"/>
    </source>
</evidence>
<comment type="caution">
    <text evidence="7">The sequence shown here is derived from an EMBL/GenBank/DDBJ whole genome shotgun (WGS) entry which is preliminary data.</text>
</comment>
<dbReference type="SUPFAM" id="SSF50182">
    <property type="entry name" value="Sm-like ribonucleoproteins"/>
    <property type="match status" value="1"/>
</dbReference>
<dbReference type="InterPro" id="IPR023408">
    <property type="entry name" value="MscS_beta-dom_sf"/>
</dbReference>
<dbReference type="InterPro" id="IPR010920">
    <property type="entry name" value="LSM_dom_sf"/>
</dbReference>
<evidence type="ECO:0000313" key="7">
    <source>
        <dbReference type="EMBL" id="MBC5615930.1"/>
    </source>
</evidence>
<organism evidence="7 8">
    <name type="scientific">Alistipes hominis</name>
    <dbReference type="NCBI Taxonomy" id="2763015"/>
    <lineage>
        <taxon>Bacteria</taxon>
        <taxon>Pseudomonadati</taxon>
        <taxon>Bacteroidota</taxon>
        <taxon>Bacteroidia</taxon>
        <taxon>Bacteroidales</taxon>
        <taxon>Rikenellaceae</taxon>
        <taxon>Alistipes</taxon>
    </lineage>
</organism>
<feature type="domain" description="Mechanosensitive ion channel MscS" evidence="6">
    <location>
        <begin position="192"/>
        <end position="260"/>
    </location>
</feature>
<evidence type="ECO:0000256" key="1">
    <source>
        <dbReference type="ARBA" id="ARBA00004370"/>
    </source>
</evidence>
<name>A0ABR7CL17_9BACT</name>
<proteinExistence type="predicted"/>
<keyword evidence="8" id="KW-1185">Reference proteome</keyword>
<dbReference type="PANTHER" id="PTHR30414:SF0">
    <property type="entry name" value="MINICONDUCTANCE MECHANOSENSITIVE CHANNEL YBDG"/>
    <property type="match status" value="1"/>
</dbReference>
<feature type="transmembrane region" description="Helical" evidence="5">
    <location>
        <begin position="175"/>
        <end position="203"/>
    </location>
</feature>
<evidence type="ECO:0000313" key="8">
    <source>
        <dbReference type="Proteomes" id="UP000636891"/>
    </source>
</evidence>
<keyword evidence="4 5" id="KW-0472">Membrane</keyword>
<feature type="transmembrane region" description="Helical" evidence="5">
    <location>
        <begin position="75"/>
        <end position="92"/>
    </location>
</feature>
<gene>
    <name evidence="7" type="ORF">H8S08_02705</name>
</gene>
<keyword evidence="3 5" id="KW-1133">Transmembrane helix</keyword>
<dbReference type="RefSeq" id="WP_055202019.1">
    <property type="nucleotide sequence ID" value="NZ_JACOOK010000001.1"/>
</dbReference>
<protein>
    <submittedName>
        <fullName evidence="7">Mechanosensitive ion channel</fullName>
    </submittedName>
</protein>